<dbReference type="InterPro" id="IPR000157">
    <property type="entry name" value="TIR_dom"/>
</dbReference>
<dbReference type="SUPFAM" id="SSF81901">
    <property type="entry name" value="HCP-like"/>
    <property type="match status" value="1"/>
</dbReference>
<feature type="domain" description="TIR" evidence="1">
    <location>
        <begin position="1"/>
        <end position="125"/>
    </location>
</feature>
<dbReference type="InterPro" id="IPR011990">
    <property type="entry name" value="TPR-like_helical_dom_sf"/>
</dbReference>
<accession>A0A841BNI4</accession>
<reference evidence="2 3" key="1">
    <citation type="submission" date="2020-08" db="EMBL/GenBank/DDBJ databases">
        <title>Sequencing the genomes of 1000 actinobacteria strains.</title>
        <authorList>
            <person name="Klenk H.-P."/>
        </authorList>
    </citation>
    <scope>NUCLEOTIDE SEQUENCE [LARGE SCALE GENOMIC DNA]</scope>
    <source>
        <strain evidence="2 3">DSM 45362</strain>
    </source>
</reference>
<comment type="caution">
    <text evidence="2">The sequence shown here is derived from an EMBL/GenBank/DDBJ whole genome shotgun (WGS) entry which is preliminary data.</text>
</comment>
<organism evidence="2 3">
    <name type="scientific">Allocatelliglobosispora scoriae</name>
    <dbReference type="NCBI Taxonomy" id="643052"/>
    <lineage>
        <taxon>Bacteria</taxon>
        <taxon>Bacillati</taxon>
        <taxon>Actinomycetota</taxon>
        <taxon>Actinomycetes</taxon>
        <taxon>Micromonosporales</taxon>
        <taxon>Micromonosporaceae</taxon>
        <taxon>Allocatelliglobosispora</taxon>
    </lineage>
</organism>
<keyword evidence="3" id="KW-1185">Reference proteome</keyword>
<dbReference type="Gene3D" id="1.25.40.10">
    <property type="entry name" value="Tetratricopeptide repeat domain"/>
    <property type="match status" value="1"/>
</dbReference>
<proteinExistence type="predicted"/>
<dbReference type="EMBL" id="JACHMN010000002">
    <property type="protein sequence ID" value="MBB5868302.1"/>
    <property type="molecule type" value="Genomic_DNA"/>
</dbReference>
<dbReference type="Pfam" id="PF13676">
    <property type="entry name" value="TIR_2"/>
    <property type="match status" value="1"/>
</dbReference>
<dbReference type="Gene3D" id="3.40.50.10140">
    <property type="entry name" value="Toll/interleukin-1 receptor homology (TIR) domain"/>
    <property type="match status" value="1"/>
</dbReference>
<dbReference type="GO" id="GO:0007165">
    <property type="term" value="P:signal transduction"/>
    <property type="evidence" value="ECO:0007669"/>
    <property type="project" value="InterPro"/>
</dbReference>
<evidence type="ECO:0000313" key="3">
    <source>
        <dbReference type="Proteomes" id="UP000587527"/>
    </source>
</evidence>
<evidence type="ECO:0000313" key="2">
    <source>
        <dbReference type="EMBL" id="MBB5868302.1"/>
    </source>
</evidence>
<dbReference type="RefSeq" id="WP_184834134.1">
    <property type="nucleotide sequence ID" value="NZ_JACHMN010000002.1"/>
</dbReference>
<dbReference type="PROSITE" id="PS50104">
    <property type="entry name" value="TIR"/>
    <property type="match status" value="1"/>
</dbReference>
<evidence type="ECO:0000259" key="1">
    <source>
        <dbReference type="PROSITE" id="PS50104"/>
    </source>
</evidence>
<gene>
    <name evidence="2" type="ORF">F4553_001681</name>
</gene>
<sequence length="343" mass="37461">MTGYVFISYGHADDAGYVARLATHLRSAGVPAWFDAEIRSGNVWESVIRERLDSCAAFVVVMTPAAESSPWVSREINRAEKLRKPIFPLLLAGEEFFRLSNIQYEDVSGGRLPSAGYVRLLTGAIQPSAAERPSTPIAEGDRAQPARQAAAGDETLLMTLVLRLEQAGKDDEAIALLKRNVEAGGTDMLMTLVLRLEKAGRKSEAIAYLQRHVDAGGTDMLMTLVQRLEQAGKKSEAIAYLQRHVEAGSTDMLMTLVQRLEQAGKKGEAIAYLQRNVEAGGTDMLMTLVLRLESAGRDEEALAYLRRHVEAGGTDMLMTLILRLEKAGKQDEAIALLQRHAAG</sequence>
<dbReference type="AlphaFoldDB" id="A0A841BNI4"/>
<dbReference type="InterPro" id="IPR035897">
    <property type="entry name" value="Toll_tir_struct_dom_sf"/>
</dbReference>
<dbReference type="SUPFAM" id="SSF52200">
    <property type="entry name" value="Toll/Interleukin receptor TIR domain"/>
    <property type="match status" value="1"/>
</dbReference>
<dbReference type="Proteomes" id="UP000587527">
    <property type="component" value="Unassembled WGS sequence"/>
</dbReference>
<name>A0A841BNI4_9ACTN</name>
<protein>
    <recommendedName>
        <fullName evidence="1">TIR domain-containing protein</fullName>
    </recommendedName>
</protein>